<dbReference type="OrthoDB" id="9801445at2"/>
<proteinExistence type="inferred from homology"/>
<dbReference type="GO" id="GO:0046872">
    <property type="term" value="F:metal ion binding"/>
    <property type="evidence" value="ECO:0007669"/>
    <property type="project" value="UniProtKB-KW"/>
</dbReference>
<name>A0A5C8P8V9_9HYPH</name>
<dbReference type="AlphaFoldDB" id="A0A5C8P8V9"/>
<comment type="cofactor">
    <cofactor evidence="1">
        <name>Zn(2+)</name>
        <dbReference type="ChEBI" id="CHEBI:29105"/>
    </cofactor>
</comment>
<keyword evidence="2" id="KW-0479">Metal-binding</keyword>
<evidence type="ECO:0000313" key="7">
    <source>
        <dbReference type="Proteomes" id="UP000321638"/>
    </source>
</evidence>
<evidence type="ECO:0000256" key="4">
    <source>
        <dbReference type="ARBA" id="ARBA00022833"/>
    </source>
</evidence>
<comment type="similarity">
    <text evidence="5">Belongs to the creatininase superfamily.</text>
</comment>
<dbReference type="InterPro" id="IPR003785">
    <property type="entry name" value="Creatininase/forma_Hydrolase"/>
</dbReference>
<dbReference type="PANTHER" id="PTHR35005">
    <property type="entry name" value="3-DEHYDRO-SCYLLO-INOSOSE HYDROLASE"/>
    <property type="match status" value="1"/>
</dbReference>
<organism evidence="6 7">
    <name type="scientific">Vineibacter terrae</name>
    <dbReference type="NCBI Taxonomy" id="2586908"/>
    <lineage>
        <taxon>Bacteria</taxon>
        <taxon>Pseudomonadati</taxon>
        <taxon>Pseudomonadota</taxon>
        <taxon>Alphaproteobacteria</taxon>
        <taxon>Hyphomicrobiales</taxon>
        <taxon>Vineibacter</taxon>
    </lineage>
</organism>
<evidence type="ECO:0000256" key="2">
    <source>
        <dbReference type="ARBA" id="ARBA00022723"/>
    </source>
</evidence>
<evidence type="ECO:0000256" key="3">
    <source>
        <dbReference type="ARBA" id="ARBA00022801"/>
    </source>
</evidence>
<dbReference type="PANTHER" id="PTHR35005:SF1">
    <property type="entry name" value="2-AMINO-5-FORMYLAMINO-6-RIBOSYLAMINOPYRIMIDIN-4(3H)-ONE 5'-MONOPHOSPHATE DEFORMYLASE"/>
    <property type="match status" value="1"/>
</dbReference>
<protein>
    <submittedName>
        <fullName evidence="6">Creatininase family protein</fullName>
    </submittedName>
</protein>
<accession>A0A5C8P8V9</accession>
<dbReference type="InterPro" id="IPR024087">
    <property type="entry name" value="Creatininase-like_sf"/>
</dbReference>
<sequence length="278" mass="29677">MSGNVRRWEELTWQDFAGLDAGRCVVVLPVAAIEQHGPHLPLATDAMINRGILERALAQVDADTPLLVLPAFPVGRSDEHAAFPGTLTLGADTLSRVWFEIGQSVHRAGLRKLVIVNSHGGQPQICDIVALDLRLRLGMLAVVANTFAFGEPAGLFPEEERRHGIHAGANETSILLHLQPGSVRTALIDEFKPASIAHDKAHRELRFHGKVAMGWATQDLHPLGACGDARLASAAAGHAIVERVAARLAVLLQEVSRYPLANLKSGPLDAGNAPPSPA</sequence>
<dbReference type="Proteomes" id="UP000321638">
    <property type="component" value="Unassembled WGS sequence"/>
</dbReference>
<dbReference type="Pfam" id="PF02633">
    <property type="entry name" value="Creatininase"/>
    <property type="match status" value="1"/>
</dbReference>
<evidence type="ECO:0000256" key="5">
    <source>
        <dbReference type="ARBA" id="ARBA00024029"/>
    </source>
</evidence>
<keyword evidence="4" id="KW-0862">Zinc</keyword>
<keyword evidence="3" id="KW-0378">Hydrolase</keyword>
<evidence type="ECO:0000313" key="6">
    <source>
        <dbReference type="EMBL" id="TXL70080.1"/>
    </source>
</evidence>
<keyword evidence="7" id="KW-1185">Reference proteome</keyword>
<dbReference type="RefSeq" id="WP_147851910.1">
    <property type="nucleotide sequence ID" value="NZ_VDUZ01000066.1"/>
</dbReference>
<dbReference type="Gene3D" id="3.40.50.10310">
    <property type="entry name" value="Creatininase"/>
    <property type="match status" value="1"/>
</dbReference>
<dbReference type="GO" id="GO:0016811">
    <property type="term" value="F:hydrolase activity, acting on carbon-nitrogen (but not peptide) bonds, in linear amides"/>
    <property type="evidence" value="ECO:0007669"/>
    <property type="project" value="TreeGrafter"/>
</dbReference>
<comment type="caution">
    <text evidence="6">The sequence shown here is derived from an EMBL/GenBank/DDBJ whole genome shotgun (WGS) entry which is preliminary data.</text>
</comment>
<dbReference type="EMBL" id="VDUZ01000066">
    <property type="protein sequence ID" value="TXL70080.1"/>
    <property type="molecule type" value="Genomic_DNA"/>
</dbReference>
<dbReference type="GO" id="GO:0009231">
    <property type="term" value="P:riboflavin biosynthetic process"/>
    <property type="evidence" value="ECO:0007669"/>
    <property type="project" value="TreeGrafter"/>
</dbReference>
<reference evidence="6 7" key="1">
    <citation type="submission" date="2019-06" db="EMBL/GenBank/DDBJ databases">
        <title>New taxonomy in bacterial strain CC-CFT640, isolated from vineyard.</title>
        <authorList>
            <person name="Lin S.-Y."/>
            <person name="Tsai C.-F."/>
            <person name="Young C.-C."/>
        </authorList>
    </citation>
    <scope>NUCLEOTIDE SEQUENCE [LARGE SCALE GENOMIC DNA]</scope>
    <source>
        <strain evidence="6 7">CC-CFT640</strain>
    </source>
</reference>
<gene>
    <name evidence="6" type="ORF">FHP25_36320</name>
</gene>
<evidence type="ECO:0000256" key="1">
    <source>
        <dbReference type="ARBA" id="ARBA00001947"/>
    </source>
</evidence>
<dbReference type="SUPFAM" id="SSF102215">
    <property type="entry name" value="Creatininase"/>
    <property type="match status" value="1"/>
</dbReference>